<comment type="caution">
    <text evidence="1">The sequence shown here is derived from an EMBL/GenBank/DDBJ whole genome shotgun (WGS) entry which is preliminary data.</text>
</comment>
<protein>
    <submittedName>
        <fullName evidence="1">RNA-directed DNA polymerase, eukaryota, reverse transcriptase zinc-binding domain protein</fullName>
    </submittedName>
</protein>
<reference evidence="1" key="1">
    <citation type="journal article" date="2019" name="Sci. Rep.">
        <title>Draft genome of Tanacetum cinerariifolium, the natural source of mosquito coil.</title>
        <authorList>
            <person name="Yamashiro T."/>
            <person name="Shiraishi A."/>
            <person name="Satake H."/>
            <person name="Nakayama K."/>
        </authorList>
    </citation>
    <scope>NUCLEOTIDE SEQUENCE</scope>
</reference>
<name>A0A699U626_TANCI</name>
<dbReference type="AlphaFoldDB" id="A0A699U626"/>
<dbReference type="GO" id="GO:0003964">
    <property type="term" value="F:RNA-directed DNA polymerase activity"/>
    <property type="evidence" value="ECO:0007669"/>
    <property type="project" value="UniProtKB-KW"/>
</dbReference>
<proteinExistence type="predicted"/>
<sequence>NDRKINIQQNLSEVDKLIDQGKSNDDILIKRIMLLNDLQELNNRNAVEISQKAKIRWSIEDQVQDLERAVTYKEVKRAVWDCGTSKSPRPDGFSFEFYRKY</sequence>
<keyword evidence="1" id="KW-0548">Nucleotidyltransferase</keyword>
<keyword evidence="1" id="KW-0808">Transferase</keyword>
<keyword evidence="1" id="KW-0695">RNA-directed DNA polymerase</keyword>
<organism evidence="1">
    <name type="scientific">Tanacetum cinerariifolium</name>
    <name type="common">Dalmatian daisy</name>
    <name type="synonym">Chrysanthemum cinerariifolium</name>
    <dbReference type="NCBI Taxonomy" id="118510"/>
    <lineage>
        <taxon>Eukaryota</taxon>
        <taxon>Viridiplantae</taxon>
        <taxon>Streptophyta</taxon>
        <taxon>Embryophyta</taxon>
        <taxon>Tracheophyta</taxon>
        <taxon>Spermatophyta</taxon>
        <taxon>Magnoliopsida</taxon>
        <taxon>eudicotyledons</taxon>
        <taxon>Gunneridae</taxon>
        <taxon>Pentapetalae</taxon>
        <taxon>asterids</taxon>
        <taxon>campanulids</taxon>
        <taxon>Asterales</taxon>
        <taxon>Asteraceae</taxon>
        <taxon>Asteroideae</taxon>
        <taxon>Anthemideae</taxon>
        <taxon>Anthemidinae</taxon>
        <taxon>Tanacetum</taxon>
    </lineage>
</organism>
<accession>A0A699U626</accession>
<gene>
    <name evidence="1" type="ORF">Tci_889749</name>
</gene>
<feature type="non-terminal residue" evidence="1">
    <location>
        <position position="1"/>
    </location>
</feature>
<dbReference type="EMBL" id="BKCJ011302793">
    <property type="protein sequence ID" value="GFD17780.1"/>
    <property type="molecule type" value="Genomic_DNA"/>
</dbReference>
<evidence type="ECO:0000313" key="1">
    <source>
        <dbReference type="EMBL" id="GFD17780.1"/>
    </source>
</evidence>